<dbReference type="SUPFAM" id="SSF110296">
    <property type="entry name" value="Oligoxyloglucan reducing end-specific cellobiohydrolase"/>
    <property type="match status" value="1"/>
</dbReference>
<protein>
    <recommendedName>
        <fullName evidence="3">Exo-alpha-sialidase</fullName>
    </recommendedName>
</protein>
<dbReference type="GO" id="GO:0010411">
    <property type="term" value="P:xyloglucan metabolic process"/>
    <property type="evidence" value="ECO:0007669"/>
    <property type="project" value="TreeGrafter"/>
</dbReference>
<evidence type="ECO:0000313" key="2">
    <source>
        <dbReference type="Proteomes" id="UP000316199"/>
    </source>
</evidence>
<dbReference type="Proteomes" id="UP000316199">
    <property type="component" value="Unassembled WGS sequence"/>
</dbReference>
<dbReference type="PANTHER" id="PTHR43739">
    <property type="entry name" value="XYLOGLUCANASE (EUROFUNG)"/>
    <property type="match status" value="1"/>
</dbReference>
<gene>
    <name evidence="1" type="ORF">EVA68_06005</name>
</gene>
<proteinExistence type="predicted"/>
<dbReference type="PANTHER" id="PTHR43739:SF5">
    <property type="entry name" value="EXO-ALPHA-SIALIDASE"/>
    <property type="match status" value="1"/>
</dbReference>
<dbReference type="InterPro" id="IPR015943">
    <property type="entry name" value="WD40/YVTN_repeat-like_dom_sf"/>
</dbReference>
<name>A0A520S012_9GAMM</name>
<dbReference type="Gene3D" id="2.130.10.10">
    <property type="entry name" value="YVTN repeat-like/Quinoprotein amine dehydrogenase"/>
    <property type="match status" value="1"/>
</dbReference>
<comment type="caution">
    <text evidence="1">The sequence shown here is derived from an EMBL/GenBank/DDBJ whole genome shotgun (WGS) entry which is preliminary data.</text>
</comment>
<reference evidence="1 2" key="1">
    <citation type="submission" date="2019-02" db="EMBL/GenBank/DDBJ databases">
        <title>Prokaryotic population dynamics and viral predation in marine succession experiment using metagenomics: the confinement effect.</title>
        <authorList>
            <person name="Haro-Moreno J.M."/>
            <person name="Rodriguez-Valera F."/>
            <person name="Lopez-Perez M."/>
        </authorList>
    </citation>
    <scope>NUCLEOTIDE SEQUENCE [LARGE SCALE GENOMIC DNA]</scope>
    <source>
        <strain evidence="1">MED-G157</strain>
    </source>
</reference>
<sequence length="334" mass="35451">MRLTIGTSHGIYSLDERLGNTNPKLVLPCRGAKIIIGTSSSILAGTATGIYSADAAGLDWSLGGLQGYRVRQIKRTADNDLIAGTMPAAVFKSSDEGLNWQELESFTAYPEAQTWCLPSDPPRPAQACAIITHASDPNRLWVGVEVGGIMHTADGGAQWTFGLPGDNPDIHTMVAQPDDPDTLFVSTGYGRFDGLAEMVEGNAGVFRSTDAGAHWSYVWGGVTPRYARPMCVDSRPPHALTVASVPKPSSRYQDEGGAQAMLFQSLDKGESWQSLCDVSHTPSSVNFSTLTPNPELAGGVLVGTDNGEIWSVSPSANWDQLVSGLPAALSIHAH</sequence>
<dbReference type="AlphaFoldDB" id="A0A520S012"/>
<evidence type="ECO:0008006" key="3">
    <source>
        <dbReference type="Google" id="ProtNLM"/>
    </source>
</evidence>
<accession>A0A520S012</accession>
<evidence type="ECO:0000313" key="1">
    <source>
        <dbReference type="EMBL" id="RZO75809.1"/>
    </source>
</evidence>
<dbReference type="EMBL" id="SHAG01000024">
    <property type="protein sequence ID" value="RZO75809.1"/>
    <property type="molecule type" value="Genomic_DNA"/>
</dbReference>
<dbReference type="InterPro" id="IPR052025">
    <property type="entry name" value="Xyloglucanase_GH74"/>
</dbReference>
<organism evidence="1 2">
    <name type="scientific">OM182 bacterium</name>
    <dbReference type="NCBI Taxonomy" id="2510334"/>
    <lineage>
        <taxon>Bacteria</taxon>
        <taxon>Pseudomonadati</taxon>
        <taxon>Pseudomonadota</taxon>
        <taxon>Gammaproteobacteria</taxon>
        <taxon>OMG group</taxon>
        <taxon>OM182 clade</taxon>
    </lineage>
</organism>